<evidence type="ECO:0000256" key="1">
    <source>
        <dbReference type="ARBA" id="ARBA00006360"/>
    </source>
</evidence>
<dbReference type="FunFam" id="3.40.50.300:FF:000014">
    <property type="entry name" value="DNA polymerase III subunit gamma/tau"/>
    <property type="match status" value="1"/>
</dbReference>
<dbReference type="Gene3D" id="3.40.50.300">
    <property type="entry name" value="P-loop containing nucleotide triphosphate hydrolases"/>
    <property type="match status" value="1"/>
</dbReference>
<dbReference type="GO" id="GO:0003677">
    <property type="term" value="F:DNA binding"/>
    <property type="evidence" value="ECO:0007669"/>
    <property type="project" value="InterPro"/>
</dbReference>
<dbReference type="Pfam" id="PF13177">
    <property type="entry name" value="DNA_pol3_delta2"/>
    <property type="match status" value="1"/>
</dbReference>
<feature type="compositionally biased region" description="Pro residues" evidence="12">
    <location>
        <begin position="408"/>
        <end position="418"/>
    </location>
</feature>
<dbReference type="GO" id="GO:0003887">
    <property type="term" value="F:DNA-directed DNA polymerase activity"/>
    <property type="evidence" value="ECO:0007669"/>
    <property type="project" value="UniProtKB-KW"/>
</dbReference>
<dbReference type="SUPFAM" id="SSF52540">
    <property type="entry name" value="P-loop containing nucleoside triphosphate hydrolases"/>
    <property type="match status" value="1"/>
</dbReference>
<evidence type="ECO:0000256" key="6">
    <source>
        <dbReference type="ARBA" id="ARBA00022741"/>
    </source>
</evidence>
<dbReference type="InterPro" id="IPR027417">
    <property type="entry name" value="P-loop_NTPase"/>
</dbReference>
<keyword evidence="6 11" id="KW-0547">Nucleotide-binding</keyword>
<dbReference type="EMBL" id="DTMM01000082">
    <property type="protein sequence ID" value="HFT93131.1"/>
    <property type="molecule type" value="Genomic_DNA"/>
</dbReference>
<keyword evidence="2 11" id="KW-0808">Transferase</keyword>
<evidence type="ECO:0000256" key="2">
    <source>
        <dbReference type="ARBA" id="ARBA00022679"/>
    </source>
</evidence>
<comment type="similarity">
    <text evidence="1 11">Belongs to the DnaX/STICHEL family.</text>
</comment>
<sequence>MTWFPFRRFHLPLLSCRVPMSTILSLARKWRPQLFTDLAGQEFVVRALTSALKSGKLPQALLFSGDRGVGKTTVARILAKAINCQKGPTDMPCQECESCLEISRGSSPDVLEIDGASHTSVEDIRNLREGIRYLPFKSRTRVYIIDEVHMLSQAAFNALLKTLEEPPAHVIFVFATTEDHKIPDTILSRCQHFRFRSLSVPEITSKLEEISNRESLAFSRPVLNLIARTSGGSLRDALSLLDQVRFLSDDPGSVEDIALFLGMAGGLPEKHLLEALLSGNLKAALETGDKLLSTGVDPRATLHSLAIKVRDLLLSSALSCPLTDPRFAWDETEIPETPLPGTFFLEQMLSVLVEGEMGIRKSPQPQVTFLLFLCRITHIRNMLPLPELLDRLSRQSPPPVPTERLSTPSPPSRNPPPMKDTDPVVTDPLPPKDTHTVFDWKQIMDQCRGIDPSVRDLIEQCQVRKTGPSQFFLKAPNAFFEKRIQEAIPTFQKAVSSQMGVTVELTVSRKTGNKESEPDSADSIARSHPMVREAATLFGGEVIAIRKSGFSTPPSGEEEKKT</sequence>
<dbReference type="InterPro" id="IPR050238">
    <property type="entry name" value="DNA_Rep/Repair_Clamp_Loader"/>
</dbReference>
<dbReference type="InterPro" id="IPR012763">
    <property type="entry name" value="DNA_pol_III_sug/sutau_N"/>
</dbReference>
<dbReference type="GO" id="GO:0046872">
    <property type="term" value="F:metal ion binding"/>
    <property type="evidence" value="ECO:0007669"/>
    <property type="project" value="UniProtKB-KW"/>
</dbReference>
<dbReference type="CDD" id="cd00009">
    <property type="entry name" value="AAA"/>
    <property type="match status" value="1"/>
</dbReference>
<evidence type="ECO:0000256" key="3">
    <source>
        <dbReference type="ARBA" id="ARBA00022695"/>
    </source>
</evidence>
<dbReference type="SUPFAM" id="SSF48019">
    <property type="entry name" value="post-AAA+ oligomerization domain-like"/>
    <property type="match status" value="1"/>
</dbReference>
<dbReference type="GO" id="GO:0005524">
    <property type="term" value="F:ATP binding"/>
    <property type="evidence" value="ECO:0007669"/>
    <property type="project" value="UniProtKB-KW"/>
</dbReference>
<dbReference type="NCBIfam" id="TIGR02397">
    <property type="entry name" value="dnaX_nterm"/>
    <property type="match status" value="1"/>
</dbReference>
<gene>
    <name evidence="11 14" type="primary">dnaX</name>
    <name evidence="14" type="ORF">ENX03_04155</name>
</gene>
<dbReference type="InterPro" id="IPR022754">
    <property type="entry name" value="DNA_pol_III_gamma-3"/>
</dbReference>
<feature type="region of interest" description="Disordered" evidence="12">
    <location>
        <begin position="509"/>
        <end position="528"/>
    </location>
</feature>
<dbReference type="EC" id="2.7.7.7" evidence="11"/>
<dbReference type="PANTHER" id="PTHR11669">
    <property type="entry name" value="REPLICATION FACTOR C / DNA POLYMERASE III GAMMA-TAU SUBUNIT"/>
    <property type="match status" value="1"/>
</dbReference>
<dbReference type="CDD" id="cd18137">
    <property type="entry name" value="HLD_clamp_pol_III_gamma_tau"/>
    <property type="match status" value="1"/>
</dbReference>
<evidence type="ECO:0000256" key="7">
    <source>
        <dbReference type="ARBA" id="ARBA00022833"/>
    </source>
</evidence>
<evidence type="ECO:0000256" key="5">
    <source>
        <dbReference type="ARBA" id="ARBA00022723"/>
    </source>
</evidence>
<comment type="caution">
    <text evidence="14">The sequence shown here is derived from an EMBL/GenBank/DDBJ whole genome shotgun (WGS) entry which is preliminary data.</text>
</comment>
<evidence type="ECO:0000256" key="8">
    <source>
        <dbReference type="ARBA" id="ARBA00022840"/>
    </source>
</evidence>
<dbReference type="Gene3D" id="1.10.8.60">
    <property type="match status" value="1"/>
</dbReference>
<organism evidence="14">
    <name type="scientific">Leptospirillum ferriphilum</name>
    <dbReference type="NCBI Taxonomy" id="178606"/>
    <lineage>
        <taxon>Bacteria</taxon>
        <taxon>Pseudomonadati</taxon>
        <taxon>Nitrospirota</taxon>
        <taxon>Nitrospiria</taxon>
        <taxon>Nitrospirales</taxon>
        <taxon>Nitrospiraceae</taxon>
        <taxon>Leptospirillum</taxon>
    </lineage>
</organism>
<keyword evidence="8 11" id="KW-0067">ATP-binding</keyword>
<keyword evidence="9 11" id="KW-0239">DNA-directed DNA polymerase</keyword>
<dbReference type="GO" id="GO:0009360">
    <property type="term" value="C:DNA polymerase III complex"/>
    <property type="evidence" value="ECO:0007669"/>
    <property type="project" value="InterPro"/>
</dbReference>
<evidence type="ECO:0000256" key="12">
    <source>
        <dbReference type="SAM" id="MobiDB-lite"/>
    </source>
</evidence>
<feature type="domain" description="AAA+ ATPase" evidence="13">
    <location>
        <begin position="57"/>
        <end position="199"/>
    </location>
</feature>
<reference evidence="14" key="1">
    <citation type="journal article" date="2020" name="mSystems">
        <title>Genome- and Community-Level Interaction Insights into Carbon Utilization and Element Cycling Functions of Hydrothermarchaeota in Hydrothermal Sediment.</title>
        <authorList>
            <person name="Zhou Z."/>
            <person name="Liu Y."/>
            <person name="Xu W."/>
            <person name="Pan J."/>
            <person name="Luo Z.H."/>
            <person name="Li M."/>
        </authorList>
    </citation>
    <scope>NUCLEOTIDE SEQUENCE [LARGE SCALE GENOMIC DNA]</scope>
    <source>
        <strain evidence="14">SpSt-902</strain>
    </source>
</reference>
<keyword evidence="7" id="KW-0862">Zinc</keyword>
<name>A0A7C3QTC6_9BACT</name>
<dbReference type="InterPro" id="IPR003593">
    <property type="entry name" value="AAA+_ATPase"/>
</dbReference>
<proteinExistence type="inferred from homology"/>
<dbReference type="GO" id="GO:0006261">
    <property type="term" value="P:DNA-templated DNA replication"/>
    <property type="evidence" value="ECO:0007669"/>
    <property type="project" value="TreeGrafter"/>
</dbReference>
<comment type="catalytic activity">
    <reaction evidence="10 11">
        <text>DNA(n) + a 2'-deoxyribonucleoside 5'-triphosphate = DNA(n+1) + diphosphate</text>
        <dbReference type="Rhea" id="RHEA:22508"/>
        <dbReference type="Rhea" id="RHEA-COMP:17339"/>
        <dbReference type="Rhea" id="RHEA-COMP:17340"/>
        <dbReference type="ChEBI" id="CHEBI:33019"/>
        <dbReference type="ChEBI" id="CHEBI:61560"/>
        <dbReference type="ChEBI" id="CHEBI:173112"/>
        <dbReference type="EC" id="2.7.7.7"/>
    </reaction>
</comment>
<dbReference type="Pfam" id="PF12169">
    <property type="entry name" value="DNA_pol3_gamma3"/>
    <property type="match status" value="1"/>
</dbReference>
<dbReference type="Pfam" id="PF22608">
    <property type="entry name" value="DNAX_ATPase_lid"/>
    <property type="match status" value="1"/>
</dbReference>
<keyword evidence="3 11" id="KW-0548">Nucleotidyltransferase</keyword>
<evidence type="ECO:0000313" key="14">
    <source>
        <dbReference type="EMBL" id="HFT93131.1"/>
    </source>
</evidence>
<evidence type="ECO:0000259" key="13">
    <source>
        <dbReference type="SMART" id="SM00382"/>
    </source>
</evidence>
<evidence type="ECO:0000256" key="9">
    <source>
        <dbReference type="ARBA" id="ARBA00022932"/>
    </source>
</evidence>
<protein>
    <recommendedName>
        <fullName evidence="11">DNA polymerase III subunit gamma/tau</fullName>
        <ecNumber evidence="11">2.7.7.7</ecNumber>
    </recommendedName>
</protein>
<comment type="function">
    <text evidence="11">DNA polymerase III is a complex, multichain enzyme responsible for most of the replicative synthesis in bacteria. This DNA polymerase also exhibits 3' to 5' exonuclease activity.</text>
</comment>
<dbReference type="SMART" id="SM00382">
    <property type="entry name" value="AAA"/>
    <property type="match status" value="1"/>
</dbReference>
<keyword evidence="5" id="KW-0479">Metal-binding</keyword>
<evidence type="ECO:0000256" key="11">
    <source>
        <dbReference type="RuleBase" id="RU364063"/>
    </source>
</evidence>
<evidence type="ECO:0000256" key="10">
    <source>
        <dbReference type="ARBA" id="ARBA00049244"/>
    </source>
</evidence>
<comment type="subunit">
    <text evidence="11">DNA polymerase III contains a core (composed of alpha, epsilon and theta chains) that associates with a tau subunit. This core dimerizes to form the POLIII' complex. PolIII' associates with the gamma complex (composed of gamma, delta, delta', psi and chi chains) and with the beta chain to form the complete DNA polymerase III complex.</text>
</comment>
<dbReference type="InterPro" id="IPR045085">
    <property type="entry name" value="HLD_clamp_pol_III_gamma_tau"/>
</dbReference>
<dbReference type="PANTHER" id="PTHR11669:SF0">
    <property type="entry name" value="PROTEIN STICHEL-LIKE 2"/>
    <property type="match status" value="1"/>
</dbReference>
<evidence type="ECO:0000256" key="4">
    <source>
        <dbReference type="ARBA" id="ARBA00022705"/>
    </source>
</evidence>
<accession>A0A7C3QTC6</accession>
<dbReference type="AlphaFoldDB" id="A0A7C3QTC6"/>
<dbReference type="InterPro" id="IPR008921">
    <property type="entry name" value="DNA_pol3_clamp-load_cplx_C"/>
</dbReference>
<feature type="region of interest" description="Disordered" evidence="12">
    <location>
        <begin position="393"/>
        <end position="430"/>
    </location>
</feature>
<keyword evidence="4 11" id="KW-0235">DNA replication</keyword>